<dbReference type="PANTHER" id="PTHR10578">
    <property type="entry name" value="S -2-HYDROXY-ACID OXIDASE-RELATED"/>
    <property type="match status" value="1"/>
</dbReference>
<evidence type="ECO:0000256" key="1">
    <source>
        <dbReference type="ARBA" id="ARBA00001917"/>
    </source>
</evidence>
<proteinExistence type="inferred from homology"/>
<dbReference type="PIRSF" id="PIRSF000138">
    <property type="entry name" value="Al-hdrx_acd_dh"/>
    <property type="match status" value="1"/>
</dbReference>
<organism evidence="9 10">
    <name type="scientific">Elsinoe australis</name>
    <dbReference type="NCBI Taxonomy" id="40998"/>
    <lineage>
        <taxon>Eukaryota</taxon>
        <taxon>Fungi</taxon>
        <taxon>Dikarya</taxon>
        <taxon>Ascomycota</taxon>
        <taxon>Pezizomycotina</taxon>
        <taxon>Dothideomycetes</taxon>
        <taxon>Dothideomycetidae</taxon>
        <taxon>Myriangiales</taxon>
        <taxon>Elsinoaceae</taxon>
        <taxon>Elsinoe</taxon>
    </lineage>
</organism>
<dbReference type="InterPro" id="IPR008259">
    <property type="entry name" value="FMN_hydac_DH_AS"/>
</dbReference>
<dbReference type="CDD" id="cd02809">
    <property type="entry name" value="alpha_hydroxyacid_oxid_FMN"/>
    <property type="match status" value="1"/>
</dbReference>
<dbReference type="SUPFAM" id="SSF51395">
    <property type="entry name" value="FMN-linked oxidoreductases"/>
    <property type="match status" value="1"/>
</dbReference>
<feature type="binding site" evidence="7">
    <location>
        <position position="277"/>
    </location>
    <ligand>
        <name>glyoxylate</name>
        <dbReference type="ChEBI" id="CHEBI:36655"/>
    </ligand>
</feature>
<evidence type="ECO:0000256" key="2">
    <source>
        <dbReference type="ARBA" id="ARBA00023002"/>
    </source>
</evidence>
<accession>A0A4U7ALJ7</accession>
<name>A0A4U7ALJ7_9PEZI</name>
<feature type="binding site" evidence="7">
    <location>
        <begin position="96"/>
        <end position="98"/>
    </location>
    <ligand>
        <name>FMN</name>
        <dbReference type="ChEBI" id="CHEBI:58210"/>
    </ligand>
</feature>
<feature type="binding site" evidence="7">
    <location>
        <position position="155"/>
    </location>
    <ligand>
        <name>glyoxylate</name>
        <dbReference type="ChEBI" id="CHEBI:36655"/>
    </ligand>
</feature>
<gene>
    <name evidence="9" type="ORF">C1H76_9409</name>
</gene>
<keyword evidence="7" id="KW-0285">Flavoprotein</keyword>
<dbReference type="GO" id="GO:0010181">
    <property type="term" value="F:FMN binding"/>
    <property type="evidence" value="ECO:0007669"/>
    <property type="project" value="InterPro"/>
</dbReference>
<evidence type="ECO:0000256" key="5">
    <source>
        <dbReference type="ARBA" id="ARBA00083297"/>
    </source>
</evidence>
<dbReference type="FunFam" id="3.20.20.70:FF:000056">
    <property type="entry name" value="hydroxyacid oxidase 2"/>
    <property type="match status" value="1"/>
</dbReference>
<comment type="caution">
    <text evidence="9">The sequence shown here is derived from an EMBL/GenBank/DDBJ whole genome shotgun (WGS) entry which is preliminary data.</text>
</comment>
<sequence length="390" mass="42148">MAGLPIPVPTGKGDKDEKKDKILCIDDLEKAASAKMGAMARDFFNSGSQSQTTLRSNTAAFAKYVLRPRVLRDVSATSTVTTVFGVPIAMPLCVSPAGLQGIAHPDGELATSRACGRKGVHMGVSSYANYSAGEIVAAGRGVQGGGTTRYAMQLYSMKDRALQERIVRRAEEAGCVAVFLTADSPVLGVRYNEWRNDFRTPEGLGWPNMEKTSEEIRKSSHDEGFVAFNDDGHCWEREIKWLRERTKMEIWIKGVLTAEDVELAVKNGADGVVVSNHGGRQLDGVPATLDALPECVEAAKGMIRVHVDGGIRSGTDVFKCIALGAECCWVGRPAIWGLAYDGEAGVDVMLDTFHTEFKRCMQLCGCTSVKDISKAHLGLIRSDGPLARFS</sequence>
<keyword evidence="7" id="KW-0288">FMN</keyword>
<feature type="active site" description="Proton acceptor" evidence="6">
    <location>
        <position position="277"/>
    </location>
</feature>
<dbReference type="PROSITE" id="PS51349">
    <property type="entry name" value="FMN_HYDROXY_ACID_DH_2"/>
    <property type="match status" value="1"/>
</dbReference>
<dbReference type="Proteomes" id="UP000308133">
    <property type="component" value="Unassembled WGS sequence"/>
</dbReference>
<dbReference type="InterPro" id="IPR013785">
    <property type="entry name" value="Aldolase_TIM"/>
</dbReference>
<dbReference type="EMBL" id="PTQR01000128">
    <property type="protein sequence ID" value="TKX18619.1"/>
    <property type="molecule type" value="Genomic_DNA"/>
</dbReference>
<dbReference type="InterPro" id="IPR037396">
    <property type="entry name" value="FMN_HAD"/>
</dbReference>
<dbReference type="AlphaFoldDB" id="A0A4U7ALJ7"/>
<dbReference type="InterPro" id="IPR012133">
    <property type="entry name" value="Alpha-hydoxy_acid_DH_FMN"/>
</dbReference>
<feature type="binding site" evidence="7">
    <location>
        <position position="125"/>
    </location>
    <ligand>
        <name>FMN</name>
        <dbReference type="ChEBI" id="CHEBI:58210"/>
    </ligand>
</feature>
<dbReference type="GO" id="GO:0016491">
    <property type="term" value="F:oxidoreductase activity"/>
    <property type="evidence" value="ECO:0007669"/>
    <property type="project" value="UniProtKB-KW"/>
</dbReference>
<evidence type="ECO:0000256" key="3">
    <source>
        <dbReference type="ARBA" id="ARBA00024042"/>
    </source>
</evidence>
<keyword evidence="2" id="KW-0560">Oxidoreductase</keyword>
<feature type="binding site" evidence="7">
    <location>
        <position position="275"/>
    </location>
    <ligand>
        <name>FMN</name>
        <dbReference type="ChEBI" id="CHEBI:58210"/>
    </ligand>
</feature>
<protein>
    <recommendedName>
        <fullName evidence="4">Oxidase FUB9</fullName>
    </recommendedName>
    <alternativeName>
        <fullName evidence="5">Fusaric acid biosynthesis protein 9</fullName>
    </alternativeName>
</protein>
<evidence type="ECO:0000313" key="10">
    <source>
        <dbReference type="Proteomes" id="UP000308133"/>
    </source>
</evidence>
<dbReference type="GO" id="GO:0005737">
    <property type="term" value="C:cytoplasm"/>
    <property type="evidence" value="ECO:0007669"/>
    <property type="project" value="UniProtKB-ARBA"/>
</dbReference>
<comment type="cofactor">
    <cofactor evidence="1">
        <name>FMN</name>
        <dbReference type="ChEBI" id="CHEBI:58210"/>
    </cofactor>
</comment>
<comment type="similarity">
    <text evidence="3">Belongs to the FMN-dependent alpha-hydroxy acid dehydrogenase family.</text>
</comment>
<dbReference type="InterPro" id="IPR000262">
    <property type="entry name" value="FMN-dep_DH"/>
</dbReference>
<dbReference type="Pfam" id="PF01070">
    <property type="entry name" value="FMN_dh"/>
    <property type="match status" value="1"/>
</dbReference>
<feature type="binding site" evidence="7">
    <location>
        <position position="153"/>
    </location>
    <ligand>
        <name>FMN</name>
        <dbReference type="ChEBI" id="CHEBI:58210"/>
    </ligand>
</feature>
<evidence type="ECO:0000256" key="6">
    <source>
        <dbReference type="PIRSR" id="PIRSR000138-1"/>
    </source>
</evidence>
<dbReference type="Gene3D" id="3.20.20.70">
    <property type="entry name" value="Aldolase class I"/>
    <property type="match status" value="1"/>
</dbReference>
<reference evidence="9 10" key="1">
    <citation type="submission" date="2018-02" db="EMBL/GenBank/DDBJ databases">
        <title>Draft genome sequences of Elsinoe sp., causing black scab on jojoba.</title>
        <authorList>
            <person name="Stodart B."/>
            <person name="Jeffress S."/>
            <person name="Ash G."/>
            <person name="Arun Chinnappa K."/>
        </authorList>
    </citation>
    <scope>NUCLEOTIDE SEQUENCE [LARGE SCALE GENOMIC DNA]</scope>
    <source>
        <strain evidence="9 10">Hillstone_2</strain>
    </source>
</reference>
<evidence type="ECO:0000256" key="7">
    <source>
        <dbReference type="PIRSR" id="PIRSR000138-2"/>
    </source>
</evidence>
<feature type="domain" description="FMN hydroxy acid dehydrogenase" evidence="8">
    <location>
        <begin position="17"/>
        <end position="382"/>
    </location>
</feature>
<feature type="binding site" evidence="7">
    <location>
        <position position="253"/>
    </location>
    <ligand>
        <name>FMN</name>
        <dbReference type="ChEBI" id="CHEBI:58210"/>
    </ligand>
</feature>
<evidence type="ECO:0000259" key="8">
    <source>
        <dbReference type="PROSITE" id="PS51349"/>
    </source>
</evidence>
<feature type="binding site" evidence="7">
    <location>
        <position position="280"/>
    </location>
    <ligand>
        <name>glyoxylate</name>
        <dbReference type="ChEBI" id="CHEBI:36655"/>
    </ligand>
</feature>
<dbReference type="PROSITE" id="PS00557">
    <property type="entry name" value="FMN_HYDROXY_ACID_DH_1"/>
    <property type="match status" value="1"/>
</dbReference>
<feature type="binding site" evidence="7">
    <location>
        <position position="181"/>
    </location>
    <ligand>
        <name>FMN</name>
        <dbReference type="ChEBI" id="CHEBI:58210"/>
    </ligand>
</feature>
<feature type="binding site" evidence="7">
    <location>
        <begin position="331"/>
        <end position="332"/>
    </location>
    <ligand>
        <name>FMN</name>
        <dbReference type="ChEBI" id="CHEBI:58210"/>
    </ligand>
</feature>
<feature type="binding site" evidence="7">
    <location>
        <position position="190"/>
    </location>
    <ligand>
        <name>glyoxylate</name>
        <dbReference type="ChEBI" id="CHEBI:36655"/>
    </ligand>
</feature>
<feature type="binding site" evidence="7">
    <location>
        <begin position="308"/>
        <end position="312"/>
    </location>
    <ligand>
        <name>FMN</name>
        <dbReference type="ChEBI" id="CHEBI:58210"/>
    </ligand>
</feature>
<dbReference type="PANTHER" id="PTHR10578:SF149">
    <property type="entry name" value="2-HYDROXYACID OXIDASE 2"/>
    <property type="match status" value="1"/>
</dbReference>
<evidence type="ECO:0000313" key="9">
    <source>
        <dbReference type="EMBL" id="TKX18619.1"/>
    </source>
</evidence>
<evidence type="ECO:0000256" key="4">
    <source>
        <dbReference type="ARBA" id="ARBA00073420"/>
    </source>
</evidence>